<dbReference type="Pfam" id="PF17919">
    <property type="entry name" value="RT_RNaseH_2"/>
    <property type="match status" value="1"/>
</dbReference>
<dbReference type="Gene3D" id="3.10.10.10">
    <property type="entry name" value="HIV Type 1 Reverse Transcriptase, subunit A, domain 1"/>
    <property type="match status" value="1"/>
</dbReference>
<dbReference type="Proteomes" id="UP000094569">
    <property type="component" value="Unassembled WGS sequence"/>
</dbReference>
<proteinExistence type="predicted"/>
<dbReference type="FunFam" id="3.30.70.270:FF:000020">
    <property type="entry name" value="Transposon Tf2-6 polyprotein-like Protein"/>
    <property type="match status" value="1"/>
</dbReference>
<sequence length="439" mass="50022">MIARALAAEILEQKEAENRVYARLANPQSDASAAALPRLCPGVDAEIKLKDGETFWTSNLYDMNEEQLQVLKSLLDAELQKRFIRESSSPVSSPVFFVTDPSSQSRGKGQLRSVVDYRKLNQKIVLDEFPIPLSREILGRLGKAAIFTKFDVRSVFANIRVKEGDEWLTAFKTPFGLFEYRVMPMGLATAPSIFQRFINSVLSPYLGKTCFAYLDDIIIFSEDPQQHDQHVLEVLEALEKNDFHLKPKKCAWAQTEVDFLGYTAVAKKGVKMSDDKIQTIREMQPPKSVRDVRAFNGLANFYGKFVPHFADIMKPLYRLTQKDVSFHWSPDCQKAFLLVKEAMRNDISLHAFDWSKDVVLETDASDAAYAEIISQPDENGDLRPVLMFSHTFTAHEINWSAHDKELFAIVYAFDRYRHFLEGTRNPSRSFPTTEPLAIS</sequence>
<accession>A0A1E3BLS7</accession>
<reference evidence="3 4" key="1">
    <citation type="journal article" date="2016" name="BMC Genomics">
        <title>Comparative genomic and transcriptomic analyses of the Fuzhuan brick tea-fermentation fungus Aspergillus cristatus.</title>
        <authorList>
            <person name="Ge Y."/>
            <person name="Wang Y."/>
            <person name="Liu Y."/>
            <person name="Tan Y."/>
            <person name="Ren X."/>
            <person name="Zhang X."/>
            <person name="Hyde K.D."/>
            <person name="Liu Y."/>
            <person name="Liu Z."/>
        </authorList>
    </citation>
    <scope>NUCLEOTIDE SEQUENCE [LARGE SCALE GENOMIC DNA]</scope>
    <source>
        <strain evidence="3 4">GZAAS20.1005</strain>
    </source>
</reference>
<dbReference type="AlphaFoldDB" id="A0A1E3BLS7"/>
<dbReference type="InterPro" id="IPR050951">
    <property type="entry name" value="Retrovirus_Pol_polyprotein"/>
</dbReference>
<dbReference type="FunFam" id="3.30.70.270:FF:000003">
    <property type="entry name" value="Transposon Ty3-G Gag-Pol polyprotein"/>
    <property type="match status" value="1"/>
</dbReference>
<evidence type="ECO:0000313" key="3">
    <source>
        <dbReference type="EMBL" id="ODM21915.1"/>
    </source>
</evidence>
<dbReference type="Pfam" id="PF00078">
    <property type="entry name" value="RVT_1"/>
    <property type="match status" value="1"/>
</dbReference>
<dbReference type="VEuPathDB" id="FungiDB:SI65_02759"/>
<dbReference type="PROSITE" id="PS50878">
    <property type="entry name" value="RT_POL"/>
    <property type="match status" value="1"/>
</dbReference>
<dbReference type="EMBL" id="JXNT01000002">
    <property type="protein sequence ID" value="ODM21915.1"/>
    <property type="molecule type" value="Genomic_DNA"/>
</dbReference>
<protein>
    <recommendedName>
        <fullName evidence="2">Reverse transcriptase domain-containing protein</fullName>
    </recommendedName>
</protein>
<evidence type="ECO:0000259" key="2">
    <source>
        <dbReference type="PROSITE" id="PS50878"/>
    </source>
</evidence>
<feature type="domain" description="Reverse transcriptase" evidence="2">
    <location>
        <begin position="79"/>
        <end position="264"/>
    </location>
</feature>
<name>A0A1E3BLS7_ASPCR</name>
<comment type="caution">
    <text evidence="3">The sequence shown here is derived from an EMBL/GenBank/DDBJ whole genome shotgun (WGS) entry which is preliminary data.</text>
</comment>
<dbReference type="OrthoDB" id="4488294at2759"/>
<dbReference type="CDD" id="cd01647">
    <property type="entry name" value="RT_LTR"/>
    <property type="match status" value="1"/>
</dbReference>
<dbReference type="InterPro" id="IPR041577">
    <property type="entry name" value="RT_RNaseH_2"/>
</dbReference>
<keyword evidence="4" id="KW-1185">Reference proteome</keyword>
<dbReference type="STRING" id="573508.A0A1E3BLS7"/>
<evidence type="ECO:0000256" key="1">
    <source>
        <dbReference type="ARBA" id="ARBA00023268"/>
    </source>
</evidence>
<evidence type="ECO:0000313" key="4">
    <source>
        <dbReference type="Proteomes" id="UP000094569"/>
    </source>
</evidence>
<dbReference type="InterPro" id="IPR043128">
    <property type="entry name" value="Rev_trsase/Diguanyl_cyclase"/>
</dbReference>
<keyword evidence="1" id="KW-0511">Multifunctional enzyme</keyword>
<organism evidence="3 4">
    <name type="scientific">Aspergillus cristatus</name>
    <name type="common">Chinese Fuzhuan brick tea-fermentation fungus</name>
    <name type="synonym">Eurotium cristatum</name>
    <dbReference type="NCBI Taxonomy" id="573508"/>
    <lineage>
        <taxon>Eukaryota</taxon>
        <taxon>Fungi</taxon>
        <taxon>Dikarya</taxon>
        <taxon>Ascomycota</taxon>
        <taxon>Pezizomycotina</taxon>
        <taxon>Eurotiomycetes</taxon>
        <taxon>Eurotiomycetidae</taxon>
        <taxon>Eurotiales</taxon>
        <taxon>Aspergillaceae</taxon>
        <taxon>Aspergillus</taxon>
        <taxon>Aspergillus subgen. Aspergillus</taxon>
    </lineage>
</organism>
<dbReference type="Gene3D" id="3.30.70.270">
    <property type="match status" value="2"/>
</dbReference>
<dbReference type="PANTHER" id="PTHR37984">
    <property type="entry name" value="PROTEIN CBG26694"/>
    <property type="match status" value="1"/>
</dbReference>
<dbReference type="InterPro" id="IPR000477">
    <property type="entry name" value="RT_dom"/>
</dbReference>
<dbReference type="GO" id="GO:0003824">
    <property type="term" value="F:catalytic activity"/>
    <property type="evidence" value="ECO:0007669"/>
    <property type="project" value="UniProtKB-KW"/>
</dbReference>
<dbReference type="InterPro" id="IPR043502">
    <property type="entry name" value="DNA/RNA_pol_sf"/>
</dbReference>
<gene>
    <name evidence="3" type="ORF">SI65_02759</name>
</gene>
<dbReference type="PANTHER" id="PTHR37984:SF5">
    <property type="entry name" value="PROTEIN NYNRIN-LIKE"/>
    <property type="match status" value="1"/>
</dbReference>
<dbReference type="SUPFAM" id="SSF56672">
    <property type="entry name" value="DNA/RNA polymerases"/>
    <property type="match status" value="1"/>
</dbReference>